<accession>A0ABY7TIA5</accession>
<evidence type="ECO:0000313" key="1">
    <source>
        <dbReference type="EMBL" id="WCT72160.1"/>
    </source>
</evidence>
<proteinExistence type="predicted"/>
<dbReference type="EMBL" id="CP117411">
    <property type="protein sequence ID" value="WCT72160.1"/>
    <property type="molecule type" value="Genomic_DNA"/>
</dbReference>
<dbReference type="Pfam" id="PF11994">
    <property type="entry name" value="DUF3489"/>
    <property type="match status" value="1"/>
</dbReference>
<protein>
    <submittedName>
        <fullName evidence="1">DUF3489 domain-containing protein</fullName>
    </submittedName>
</protein>
<organism evidence="1 2">
    <name type="scientific">Sphingomonas naphthae</name>
    <dbReference type="NCBI Taxonomy" id="1813468"/>
    <lineage>
        <taxon>Bacteria</taxon>
        <taxon>Pseudomonadati</taxon>
        <taxon>Pseudomonadota</taxon>
        <taxon>Alphaproteobacteria</taxon>
        <taxon>Sphingomonadales</taxon>
        <taxon>Sphingomonadaceae</taxon>
        <taxon>Sphingomonas</taxon>
    </lineage>
</organism>
<dbReference type="Proteomes" id="UP001220395">
    <property type="component" value="Chromosome"/>
</dbReference>
<gene>
    <name evidence="1" type="ORF">PQ455_10955</name>
</gene>
<dbReference type="InterPro" id="IPR036390">
    <property type="entry name" value="WH_DNA-bd_sf"/>
</dbReference>
<reference evidence="1 2" key="1">
    <citation type="submission" date="2023-02" db="EMBL/GenBank/DDBJ databases">
        <title>Genome sequence of Sphingomonas naphthae.</title>
        <authorList>
            <person name="Kim S."/>
            <person name="Heo J."/>
            <person name="Kwon S.-W."/>
        </authorList>
    </citation>
    <scope>NUCLEOTIDE SEQUENCE [LARGE SCALE GENOMIC DNA]</scope>
    <source>
        <strain evidence="1 2">KACC 18716</strain>
    </source>
</reference>
<keyword evidence="2" id="KW-1185">Reference proteome</keyword>
<dbReference type="RefSeq" id="WP_273686114.1">
    <property type="nucleotide sequence ID" value="NZ_CP117411.1"/>
</dbReference>
<dbReference type="SUPFAM" id="SSF46785">
    <property type="entry name" value="Winged helix' DNA-binding domain"/>
    <property type="match status" value="1"/>
</dbReference>
<sequence length="160" mass="16712">MAKLTDTQTILLSTAAQRDDRNLHPLPPAITNRSRVTMAITSLIKAGLVEERETGTFATDAGLAAIGVEVGQGTAPESAAPASPEAAERPAVTPARVTKIDGVLTLLRQPDGATQAELIAVTGWLPHTMRAALTGLRKKGYAVERGKRDGATCYQITAAA</sequence>
<dbReference type="InterPro" id="IPR021880">
    <property type="entry name" value="DUF3489"/>
</dbReference>
<name>A0ABY7TIA5_9SPHN</name>
<evidence type="ECO:0000313" key="2">
    <source>
        <dbReference type="Proteomes" id="UP001220395"/>
    </source>
</evidence>